<organism evidence="1">
    <name type="scientific">Vibrio coralliilyticus</name>
    <dbReference type="NCBI Taxonomy" id="190893"/>
    <lineage>
        <taxon>Bacteria</taxon>
        <taxon>Pseudomonadati</taxon>
        <taxon>Pseudomonadota</taxon>
        <taxon>Gammaproteobacteria</taxon>
        <taxon>Vibrionales</taxon>
        <taxon>Vibrionaceae</taxon>
        <taxon>Vibrio</taxon>
    </lineage>
</organism>
<gene>
    <name evidence="1" type="ORF">TW71_11900</name>
</gene>
<reference evidence="1" key="1">
    <citation type="journal article" date="2015" name="BMC Genomics">
        <title>Genome mining reveals unlocked bioactive potential of marine Gram-negative bacteria.</title>
        <authorList>
            <person name="Machado H."/>
            <person name="Sonnenschein E.C."/>
            <person name="Melchiorsen J."/>
            <person name="Gram L."/>
        </authorList>
    </citation>
    <scope>NUCLEOTIDE SEQUENCE</scope>
    <source>
        <strain evidence="1">S2052</strain>
    </source>
</reference>
<comment type="caution">
    <text evidence="1">The sequence shown here is derived from an EMBL/GenBank/DDBJ whole genome shotgun (WGS) entry which is preliminary data.</text>
</comment>
<proteinExistence type="predicted"/>
<dbReference type="AlphaFoldDB" id="A0A837G8X2"/>
<sequence>METHILLQATLIGIGATIIMDLWGIIQKRILGIPPLNYGLVARWVVWIPKGKWMHQTIMNTPSVWGENALGWLLHYLIGVIFAIGHVYWAGETWLTSPTVAKAWLTGLVTLVFPYFIIQPCLGFGIAASKTPKPWLARTLSLFTHSAYGVGLFFSALLLS</sequence>
<dbReference type="RefSeq" id="WP_045986035.1">
    <property type="nucleotide sequence ID" value="NZ_CP063052.1"/>
</dbReference>
<name>A0A837G8X2_9VIBR</name>
<dbReference type="EMBL" id="JXXR01000012">
    <property type="protein sequence ID" value="KJY72865.1"/>
    <property type="molecule type" value="Genomic_DNA"/>
</dbReference>
<protein>
    <submittedName>
        <fullName evidence="1">Membrane protein</fullName>
    </submittedName>
</protein>
<dbReference type="Pfam" id="PF11158">
    <property type="entry name" value="DUF2938"/>
    <property type="match status" value="1"/>
</dbReference>
<dbReference type="InterPro" id="IPR021329">
    <property type="entry name" value="DUF2938"/>
</dbReference>
<evidence type="ECO:0000313" key="1">
    <source>
        <dbReference type="EMBL" id="KJY72865.1"/>
    </source>
</evidence>
<accession>A0A837G8X2</accession>